<dbReference type="EMBL" id="CP061799">
    <property type="protein sequence ID" value="QTA81282.1"/>
    <property type="molecule type" value="Genomic_DNA"/>
</dbReference>
<dbReference type="RefSeq" id="WP_207687341.1">
    <property type="nucleotide sequence ID" value="NZ_CP061799.1"/>
</dbReference>
<evidence type="ECO:0000313" key="2">
    <source>
        <dbReference type="EMBL" id="QTA81282.1"/>
    </source>
</evidence>
<dbReference type="SUPFAM" id="SSF52980">
    <property type="entry name" value="Restriction endonuclease-like"/>
    <property type="match status" value="1"/>
</dbReference>
<sequence>MLKPEKKIFSLEEYFEIENRAEFKSEYYHGEIFAMTGASIAHNLIVSNIITVLNNSLSDSRCFVFPGDIKVQADFGLHYTYPDVSVVCNDIEFFENRNDTIVNPVVIFEVLSQSTKDYDRGSKFKAYRKIKSLKDYVLVDQYSIFIEHFYKNDSGFWILNEFEKVSDSLNIRSLNIDICLSKIYHRIDSRYI</sequence>
<dbReference type="Proteomes" id="UP000663720">
    <property type="component" value="Chromosome"/>
</dbReference>
<keyword evidence="2" id="KW-0540">Nuclease</keyword>
<proteinExistence type="predicted"/>
<dbReference type="InterPro" id="IPR012296">
    <property type="entry name" value="Nuclease_put_TT1808"/>
</dbReference>
<evidence type="ECO:0000259" key="1">
    <source>
        <dbReference type="Pfam" id="PF05685"/>
    </source>
</evidence>
<gene>
    <name evidence="2" type="ORF">dnl_36140</name>
</gene>
<protein>
    <submittedName>
        <fullName evidence="2">Restriction endonuclease, DUF820</fullName>
    </submittedName>
</protein>
<feature type="domain" description="Putative restriction endonuclease" evidence="1">
    <location>
        <begin position="11"/>
        <end position="173"/>
    </location>
</feature>
<dbReference type="Gene3D" id="3.90.1570.10">
    <property type="entry name" value="tt1808, chain A"/>
    <property type="match status" value="1"/>
</dbReference>
<keyword evidence="2" id="KW-0255">Endonuclease</keyword>
<name>A0A975GHE7_9BACT</name>
<dbReference type="PANTHER" id="PTHR36558">
    <property type="entry name" value="GLR1098 PROTEIN"/>
    <property type="match status" value="1"/>
</dbReference>
<keyword evidence="2" id="KW-0378">Hydrolase</keyword>
<dbReference type="AlphaFoldDB" id="A0A975GHE7"/>
<reference evidence="2" key="1">
    <citation type="journal article" date="2021" name="Microb. Physiol.">
        <title>Proteogenomic Insights into the Physiology of Marine, Sulfate-Reducing, Filamentous Desulfonema limicola and Desulfonema magnum.</title>
        <authorList>
            <person name="Schnaars V."/>
            <person name="Wohlbrand L."/>
            <person name="Scheve S."/>
            <person name="Hinrichs C."/>
            <person name="Reinhardt R."/>
            <person name="Rabus R."/>
        </authorList>
    </citation>
    <scope>NUCLEOTIDE SEQUENCE</scope>
    <source>
        <strain evidence="2">5ac10</strain>
    </source>
</reference>
<evidence type="ECO:0000313" key="3">
    <source>
        <dbReference type="Proteomes" id="UP000663720"/>
    </source>
</evidence>
<dbReference type="PANTHER" id="PTHR36558:SF1">
    <property type="entry name" value="RESTRICTION ENDONUCLEASE DOMAIN-CONTAINING PROTEIN-RELATED"/>
    <property type="match status" value="1"/>
</dbReference>
<organism evidence="2 3">
    <name type="scientific">Desulfonema limicola</name>
    <dbReference type="NCBI Taxonomy" id="45656"/>
    <lineage>
        <taxon>Bacteria</taxon>
        <taxon>Pseudomonadati</taxon>
        <taxon>Thermodesulfobacteriota</taxon>
        <taxon>Desulfobacteria</taxon>
        <taxon>Desulfobacterales</taxon>
        <taxon>Desulfococcaceae</taxon>
        <taxon>Desulfonema</taxon>
    </lineage>
</organism>
<keyword evidence="3" id="KW-1185">Reference proteome</keyword>
<dbReference type="CDD" id="cd06260">
    <property type="entry name" value="DUF820-like"/>
    <property type="match status" value="1"/>
</dbReference>
<accession>A0A975GHE7</accession>
<dbReference type="KEGG" id="dli:dnl_36140"/>
<dbReference type="InterPro" id="IPR008538">
    <property type="entry name" value="Uma2"/>
</dbReference>
<dbReference type="InterPro" id="IPR011335">
    <property type="entry name" value="Restrct_endonuc-II-like"/>
</dbReference>
<dbReference type="GO" id="GO:0004519">
    <property type="term" value="F:endonuclease activity"/>
    <property type="evidence" value="ECO:0007669"/>
    <property type="project" value="UniProtKB-KW"/>
</dbReference>
<dbReference type="Pfam" id="PF05685">
    <property type="entry name" value="Uma2"/>
    <property type="match status" value="1"/>
</dbReference>